<dbReference type="Proteomes" id="UP000095552">
    <property type="component" value="Unassembled WGS sequence"/>
</dbReference>
<feature type="domain" description="MacB-like periplasmic core" evidence="8">
    <location>
        <begin position="465"/>
        <end position="626"/>
    </location>
</feature>
<evidence type="ECO:0000313" key="10">
    <source>
        <dbReference type="Proteomes" id="UP000095552"/>
    </source>
</evidence>
<feature type="transmembrane region" description="Helical" evidence="6">
    <location>
        <begin position="285"/>
        <end position="309"/>
    </location>
</feature>
<dbReference type="PANTHER" id="PTHR30572">
    <property type="entry name" value="MEMBRANE COMPONENT OF TRANSPORTER-RELATED"/>
    <property type="match status" value="1"/>
</dbReference>
<evidence type="ECO:0000256" key="4">
    <source>
        <dbReference type="ARBA" id="ARBA00022989"/>
    </source>
</evidence>
<feature type="transmembrane region" description="Helical" evidence="6">
    <location>
        <begin position="714"/>
        <end position="735"/>
    </location>
</feature>
<keyword evidence="10" id="KW-1185">Reference proteome</keyword>
<feature type="transmembrane region" description="Helical" evidence="6">
    <location>
        <begin position="425"/>
        <end position="448"/>
    </location>
</feature>
<evidence type="ECO:0000256" key="5">
    <source>
        <dbReference type="ARBA" id="ARBA00023136"/>
    </source>
</evidence>
<gene>
    <name evidence="9" type="ORF">BFP71_15060</name>
</gene>
<keyword evidence="2" id="KW-1003">Cell membrane</keyword>
<dbReference type="OrthoDB" id="974363at2"/>
<dbReference type="InterPro" id="IPR025857">
    <property type="entry name" value="MacB_PCD"/>
</dbReference>
<feature type="transmembrane region" description="Helical" evidence="6">
    <location>
        <begin position="379"/>
        <end position="404"/>
    </location>
</feature>
<keyword evidence="3 6" id="KW-0812">Transmembrane</keyword>
<sequence>MWTNYLKIALRRLIGNKLYTLTNLVGLSIGFAAVLIIFLFVQKEKSFDKFHDGNDRLYRLIRVTNSENADTRSVRTSAAISTFIKSDLPQIEAVTRYSNGGVVTYPDSLTYNKQNVKLNIKRVDTDFFNVFSFGLLLGEYPDYELQPNSTVLTESLAKDIFGSTKKALGEKISIGKSQWTIVGVLEDVPTNSSIQFNIASSYVEANKQFPFKFTDWRVPSIETVYKFSKGITDEQKAEVLKKITEEHNLQDKQGSNIQYASQAVKDIHFDVKLVDGVANKIDPSYLTIFSLIALIVLISSVTNYASLTLSQSVERVKEIGIRKTIGAEKWQLLLIYFVESLVLTSLSFVLGLIIVEALVPQLELLLGRNLGIDLFGSPSVLFGAYCVAILTALISTAYPALIVSSKNLTDLRGSAKRSSLFNKSFFIDLVNGFQVAVFLFLISATVFINKQFHFIQNENLGFDKDQVVVVNVNTRESIFKKEALKAEFAKSPYVSSQSLATTFPSQSRAVFYNKELDINYAEYQVEADYVNVLDLELIEGRMLEDIPSNKDYVLINESAAKVFSNASAIGKKFNGKEVIGIVKDFHFESKQSPIRPLAIRLFDNDGFGNLLVKLKGESPKEALADLLDRFDKVTGSTNFKYSFLDERYDRMYSSEMVILRVIGIFTSVALLIAVMGILGSSAYTVKRKIKEVSIKKVLGASLLDITSSINARGLLRMILGALVAVPLAYLCINNWLNDFAYHIDLELIAFVPIIGLAALVILPAMGIHTTRAFFANTIDHLKED</sequence>
<feature type="transmembrane region" description="Helical" evidence="6">
    <location>
        <begin position="747"/>
        <end position="767"/>
    </location>
</feature>
<dbReference type="Pfam" id="PF12704">
    <property type="entry name" value="MacB_PCD"/>
    <property type="match status" value="2"/>
</dbReference>
<keyword evidence="4 6" id="KW-1133">Transmembrane helix</keyword>
<dbReference type="GO" id="GO:0005886">
    <property type="term" value="C:plasma membrane"/>
    <property type="evidence" value="ECO:0007669"/>
    <property type="project" value="UniProtKB-SubCell"/>
</dbReference>
<comment type="caution">
    <text evidence="9">The sequence shown here is derived from an EMBL/GenBank/DDBJ whole genome shotgun (WGS) entry which is preliminary data.</text>
</comment>
<protein>
    <recommendedName>
        <fullName evidence="11">ABC transporter permease</fullName>
    </recommendedName>
</protein>
<feature type="domain" description="MacB-like periplasmic core" evidence="8">
    <location>
        <begin position="20"/>
        <end position="195"/>
    </location>
</feature>
<dbReference type="STRING" id="1563681.BFP71_15060"/>
<evidence type="ECO:0000256" key="1">
    <source>
        <dbReference type="ARBA" id="ARBA00004651"/>
    </source>
</evidence>
<keyword evidence="5 6" id="KW-0472">Membrane</keyword>
<evidence type="ECO:0000256" key="2">
    <source>
        <dbReference type="ARBA" id="ARBA00022475"/>
    </source>
</evidence>
<dbReference type="AlphaFoldDB" id="A0A1E5T066"/>
<evidence type="ECO:0000259" key="8">
    <source>
        <dbReference type="Pfam" id="PF12704"/>
    </source>
</evidence>
<dbReference type="InterPro" id="IPR050250">
    <property type="entry name" value="Macrolide_Exporter_MacB"/>
</dbReference>
<feature type="transmembrane region" description="Helical" evidence="6">
    <location>
        <begin position="330"/>
        <end position="359"/>
    </location>
</feature>
<accession>A0A1E5T066</accession>
<dbReference type="EMBL" id="MDGQ01000005">
    <property type="protein sequence ID" value="OEK04763.1"/>
    <property type="molecule type" value="Genomic_DNA"/>
</dbReference>
<proteinExistence type="predicted"/>
<comment type="subcellular location">
    <subcellularLocation>
        <location evidence="1">Cell membrane</location>
        <topology evidence="1">Multi-pass membrane protein</topology>
    </subcellularLocation>
</comment>
<evidence type="ECO:0000256" key="3">
    <source>
        <dbReference type="ARBA" id="ARBA00022692"/>
    </source>
</evidence>
<organism evidence="9 10">
    <name type="scientific">Roseivirga misakiensis</name>
    <dbReference type="NCBI Taxonomy" id="1563681"/>
    <lineage>
        <taxon>Bacteria</taxon>
        <taxon>Pseudomonadati</taxon>
        <taxon>Bacteroidota</taxon>
        <taxon>Cytophagia</taxon>
        <taxon>Cytophagales</taxon>
        <taxon>Roseivirgaceae</taxon>
        <taxon>Roseivirga</taxon>
    </lineage>
</organism>
<evidence type="ECO:0000313" key="9">
    <source>
        <dbReference type="EMBL" id="OEK04763.1"/>
    </source>
</evidence>
<feature type="domain" description="ABC3 transporter permease C-terminal" evidence="7">
    <location>
        <begin position="664"/>
        <end position="762"/>
    </location>
</feature>
<name>A0A1E5T066_9BACT</name>
<dbReference type="PANTHER" id="PTHR30572:SF18">
    <property type="entry name" value="ABC-TYPE MACROLIDE FAMILY EXPORT SYSTEM PERMEASE COMPONENT 2"/>
    <property type="match status" value="1"/>
</dbReference>
<dbReference type="Pfam" id="PF02687">
    <property type="entry name" value="FtsX"/>
    <property type="match status" value="2"/>
</dbReference>
<evidence type="ECO:0008006" key="11">
    <source>
        <dbReference type="Google" id="ProtNLM"/>
    </source>
</evidence>
<reference evidence="9 10" key="1">
    <citation type="submission" date="2016-08" db="EMBL/GenBank/DDBJ databases">
        <title>Draft genome of Fabibacter sp. strain SK-8.</title>
        <authorList>
            <person name="Wong S.-K."/>
            <person name="Hamasaki K."/>
            <person name="Yoshizawa S."/>
        </authorList>
    </citation>
    <scope>NUCLEOTIDE SEQUENCE [LARGE SCALE GENOMIC DNA]</scope>
    <source>
        <strain evidence="9 10">SK-8</strain>
    </source>
</reference>
<dbReference type="GO" id="GO:0022857">
    <property type="term" value="F:transmembrane transporter activity"/>
    <property type="evidence" value="ECO:0007669"/>
    <property type="project" value="TreeGrafter"/>
</dbReference>
<feature type="domain" description="ABC3 transporter permease C-terminal" evidence="7">
    <location>
        <begin position="291"/>
        <end position="407"/>
    </location>
</feature>
<dbReference type="InterPro" id="IPR003838">
    <property type="entry name" value="ABC3_permease_C"/>
</dbReference>
<feature type="transmembrane region" description="Helical" evidence="6">
    <location>
        <begin position="657"/>
        <end position="678"/>
    </location>
</feature>
<evidence type="ECO:0000256" key="6">
    <source>
        <dbReference type="SAM" id="Phobius"/>
    </source>
</evidence>
<feature type="transmembrane region" description="Helical" evidence="6">
    <location>
        <begin position="21"/>
        <end position="41"/>
    </location>
</feature>
<evidence type="ECO:0000259" key="7">
    <source>
        <dbReference type="Pfam" id="PF02687"/>
    </source>
</evidence>
<dbReference type="RefSeq" id="WP_069836268.1">
    <property type="nucleotide sequence ID" value="NZ_MDGQ01000005.1"/>
</dbReference>